<sequence length="121" mass="13767">MRLYHSPNSGFRPTVYALINLRTRAQRPHDPLAPLALSNSCGLIRSLIEIIYEYGVAKIERNANLDASEVDALRNIETALIPDQWNRADSDDFSTQIEDYKDFFLGLRMNLYSLDTTMSAV</sequence>
<keyword evidence="2" id="KW-1185">Reference proteome</keyword>
<evidence type="ECO:0000313" key="1">
    <source>
        <dbReference type="EMBL" id="KAJ3845380.1"/>
    </source>
</evidence>
<name>A0AA38PMM7_9AGAR</name>
<reference evidence="1" key="1">
    <citation type="submission" date="2022-08" db="EMBL/GenBank/DDBJ databases">
        <authorList>
            <consortium name="DOE Joint Genome Institute"/>
            <person name="Min B."/>
            <person name="Riley R."/>
            <person name="Sierra-Patev S."/>
            <person name="Naranjo-Ortiz M."/>
            <person name="Looney B."/>
            <person name="Konkel Z."/>
            <person name="Slot J.C."/>
            <person name="Sakamoto Y."/>
            <person name="Steenwyk J.L."/>
            <person name="Rokas A."/>
            <person name="Carro J."/>
            <person name="Camarero S."/>
            <person name="Ferreira P."/>
            <person name="Molpeceres G."/>
            <person name="Ruiz-Duenas F.J."/>
            <person name="Serrano A."/>
            <person name="Henrissat B."/>
            <person name="Drula E."/>
            <person name="Hughes K.W."/>
            <person name="Mata J.L."/>
            <person name="Ishikawa N.K."/>
            <person name="Vargas-Isla R."/>
            <person name="Ushijima S."/>
            <person name="Smith C.A."/>
            <person name="Ahrendt S."/>
            <person name="Andreopoulos W."/>
            <person name="He G."/>
            <person name="Labutti K."/>
            <person name="Lipzen A."/>
            <person name="Ng V."/>
            <person name="Sandor L."/>
            <person name="Barry K."/>
            <person name="Martinez A.T."/>
            <person name="Xiao Y."/>
            <person name="Gibbons J.G."/>
            <person name="Terashima K."/>
            <person name="Hibbett D.S."/>
            <person name="Grigoriev I.V."/>
        </authorList>
    </citation>
    <scope>NUCLEOTIDE SEQUENCE</scope>
    <source>
        <strain evidence="1">TFB9207</strain>
    </source>
</reference>
<dbReference type="Proteomes" id="UP001163846">
    <property type="component" value="Unassembled WGS sequence"/>
</dbReference>
<organism evidence="1 2">
    <name type="scientific">Lentinula raphanica</name>
    <dbReference type="NCBI Taxonomy" id="153919"/>
    <lineage>
        <taxon>Eukaryota</taxon>
        <taxon>Fungi</taxon>
        <taxon>Dikarya</taxon>
        <taxon>Basidiomycota</taxon>
        <taxon>Agaricomycotina</taxon>
        <taxon>Agaricomycetes</taxon>
        <taxon>Agaricomycetidae</taxon>
        <taxon>Agaricales</taxon>
        <taxon>Marasmiineae</taxon>
        <taxon>Omphalotaceae</taxon>
        <taxon>Lentinula</taxon>
    </lineage>
</organism>
<evidence type="ECO:0000313" key="2">
    <source>
        <dbReference type="Proteomes" id="UP001163846"/>
    </source>
</evidence>
<dbReference type="AlphaFoldDB" id="A0AA38PMM7"/>
<accession>A0AA38PMM7</accession>
<proteinExistence type="predicted"/>
<protein>
    <submittedName>
        <fullName evidence="1">Uncharacterized protein</fullName>
    </submittedName>
</protein>
<gene>
    <name evidence="1" type="ORF">F5878DRAFT_636610</name>
</gene>
<dbReference type="EMBL" id="MU805937">
    <property type="protein sequence ID" value="KAJ3845380.1"/>
    <property type="molecule type" value="Genomic_DNA"/>
</dbReference>
<comment type="caution">
    <text evidence="1">The sequence shown here is derived from an EMBL/GenBank/DDBJ whole genome shotgun (WGS) entry which is preliminary data.</text>
</comment>